<gene>
    <name evidence="2" type="ORF">E3U44_13270</name>
</gene>
<dbReference type="SMART" id="SM00880">
    <property type="entry name" value="CHAD"/>
    <property type="match status" value="1"/>
</dbReference>
<protein>
    <submittedName>
        <fullName evidence="2">CHAD domain-containing protein</fullName>
    </submittedName>
</protein>
<evidence type="ECO:0000259" key="1">
    <source>
        <dbReference type="PROSITE" id="PS51708"/>
    </source>
</evidence>
<dbReference type="Pfam" id="PF05235">
    <property type="entry name" value="CHAD"/>
    <property type="match status" value="1"/>
</dbReference>
<keyword evidence="3" id="KW-1185">Reference proteome</keyword>
<sequence>MRSHHHSPNDLALFGARLLLQRLAALTKEIEGTREAKDMEYLHRMRVASRRLRAALSLFKQHCFPKAKVKTWRKEIRNITKALGDARDRDVQINFLERWENEHQEQKYRPGIERLLLRLRQDRKRLQTPLLQAINHFEDSGVISDIQKTLCKVLSHTHLRKVEERTPKVFNHAFKHISQRLEEVLIYQSFVDNPECHQEHHSMRISAKRLRYTLEIFDPVFNNDLTPYIKQIKQIQSALGEIHDCDVWVEFIPQFIEEERLRTLEYYGHERAFQQLLPGLEFLKEERFKTRQELHQSFVKNWHQILEAHLFEEIYETVCKTMP</sequence>
<proteinExistence type="predicted"/>
<dbReference type="EMBL" id="CP038033">
    <property type="protein sequence ID" value="QBQ55372.1"/>
    <property type="molecule type" value="Genomic_DNA"/>
</dbReference>
<dbReference type="PANTHER" id="PTHR39339">
    <property type="entry name" value="SLR1444 PROTEIN"/>
    <property type="match status" value="1"/>
</dbReference>
<dbReference type="InterPro" id="IPR007899">
    <property type="entry name" value="CHAD_dom"/>
</dbReference>
<dbReference type="Proteomes" id="UP000294325">
    <property type="component" value="Chromosome"/>
</dbReference>
<dbReference type="KEGG" id="nwr:E3U44_13270"/>
<dbReference type="OrthoDB" id="8587394at2"/>
<dbReference type="AlphaFoldDB" id="A0A4P7C3K3"/>
<name>A0A4P7C3K3_9GAMM</name>
<evidence type="ECO:0000313" key="2">
    <source>
        <dbReference type="EMBL" id="QBQ55372.1"/>
    </source>
</evidence>
<dbReference type="InterPro" id="IPR038186">
    <property type="entry name" value="CHAD_dom_sf"/>
</dbReference>
<dbReference type="RefSeq" id="WP_134358632.1">
    <property type="nucleotide sequence ID" value="NZ_CP038033.1"/>
</dbReference>
<dbReference type="PROSITE" id="PS51708">
    <property type="entry name" value="CHAD"/>
    <property type="match status" value="1"/>
</dbReference>
<reference evidence="2 3" key="1">
    <citation type="submission" date="2019-03" db="EMBL/GenBank/DDBJ databases">
        <title>The genome sequence of Nitrosococcus wardiae strain D1FHST reveals the archetypal metabolic capacity of ammonia-oxidizing Gammaproteobacteria.</title>
        <authorList>
            <person name="Wang L."/>
            <person name="Lim C.K."/>
            <person name="Hanson T.E."/>
            <person name="Dang H."/>
            <person name="Klotz M.G."/>
        </authorList>
    </citation>
    <scope>NUCLEOTIDE SEQUENCE [LARGE SCALE GENOMIC DNA]</scope>
    <source>
        <strain evidence="2 3">D1FHS</strain>
    </source>
</reference>
<feature type="domain" description="CHAD" evidence="1">
    <location>
        <begin position="8"/>
        <end position="303"/>
    </location>
</feature>
<dbReference type="Gene3D" id="1.40.20.10">
    <property type="entry name" value="CHAD domain"/>
    <property type="match status" value="1"/>
</dbReference>
<evidence type="ECO:0000313" key="3">
    <source>
        <dbReference type="Proteomes" id="UP000294325"/>
    </source>
</evidence>
<accession>A0A4P7C3K3</accession>
<dbReference type="PANTHER" id="PTHR39339:SF1">
    <property type="entry name" value="CHAD DOMAIN-CONTAINING PROTEIN"/>
    <property type="match status" value="1"/>
</dbReference>
<organism evidence="2 3">
    <name type="scientific">Nitrosococcus wardiae</name>
    <dbReference type="NCBI Taxonomy" id="1814290"/>
    <lineage>
        <taxon>Bacteria</taxon>
        <taxon>Pseudomonadati</taxon>
        <taxon>Pseudomonadota</taxon>
        <taxon>Gammaproteobacteria</taxon>
        <taxon>Chromatiales</taxon>
        <taxon>Chromatiaceae</taxon>
        <taxon>Nitrosococcus</taxon>
    </lineage>
</organism>